<keyword evidence="3" id="KW-1133">Transmembrane helix</keyword>
<feature type="transmembrane region" description="Helical" evidence="3">
    <location>
        <begin position="21"/>
        <end position="39"/>
    </location>
</feature>
<organism evidence="4 5">
    <name type="scientific">Pseudomonas syringae</name>
    <dbReference type="NCBI Taxonomy" id="317"/>
    <lineage>
        <taxon>Bacteria</taxon>
        <taxon>Pseudomonadati</taxon>
        <taxon>Pseudomonadota</taxon>
        <taxon>Gammaproteobacteria</taxon>
        <taxon>Pseudomonadales</taxon>
        <taxon>Pseudomonadaceae</taxon>
        <taxon>Pseudomonas</taxon>
    </lineage>
</organism>
<evidence type="ECO:0000256" key="2">
    <source>
        <dbReference type="ARBA" id="ARBA00022803"/>
    </source>
</evidence>
<keyword evidence="5" id="KW-1185">Reference proteome</keyword>
<proteinExistence type="predicted"/>
<keyword evidence="3" id="KW-0472">Membrane</keyword>
<sequence>MFKMPFQGSFPQIKPRRRRQLGLGIGLLLIAVLVGVIAWNKHAAPPAPKLLSHTYEQALEQAHNGQPGAARVLYQQLARTDLSDIRRASLLAELGNYPSPQALKLLSADLRNGSELVKQAAIDSTQILVPDGKRSLLLGPLLDDPDVSVRRHAVNALLDLTPDDLGLYYAALQDNVDAWQAFLRSQPPSVENQLQLARLLEHSGNPAAALAAVQQATQLEPKNLEAALAYIDLLDRQGQTERARQLLAQLLEQHPDSSRLQHALGRWLLAHDQTEYALLALAKAVELEQDNVGYRYDLAVALHDLQELEAAQKQLAEILQRQPANRRARVLLISYWKENGQLQKVQILQAELEQQNPDDPELQQGL</sequence>
<dbReference type="EMBL" id="JPQU01000023">
    <property type="protein sequence ID" value="KFE56927.1"/>
    <property type="molecule type" value="Genomic_DNA"/>
</dbReference>
<gene>
    <name evidence="4" type="ORF">IV01_07040</name>
</gene>
<evidence type="ECO:0000256" key="3">
    <source>
        <dbReference type="SAM" id="Phobius"/>
    </source>
</evidence>
<dbReference type="Pfam" id="PF14559">
    <property type="entry name" value="TPR_19"/>
    <property type="match status" value="1"/>
</dbReference>
<keyword evidence="3" id="KW-0812">Transmembrane</keyword>
<dbReference type="SUPFAM" id="SSF48452">
    <property type="entry name" value="TPR-like"/>
    <property type="match status" value="1"/>
</dbReference>
<accession>A0A085VNB4</accession>
<dbReference type="InterPro" id="IPR016024">
    <property type="entry name" value="ARM-type_fold"/>
</dbReference>
<dbReference type="InterPro" id="IPR011990">
    <property type="entry name" value="TPR-like_helical_dom_sf"/>
</dbReference>
<protein>
    <submittedName>
        <fullName evidence="4">Uncharacterized protein</fullName>
    </submittedName>
</protein>
<dbReference type="InterPro" id="IPR051012">
    <property type="entry name" value="CellSynth/LPSAsmb/PSIAsmb"/>
</dbReference>
<dbReference type="AlphaFoldDB" id="A0A085VNB4"/>
<dbReference type="SUPFAM" id="SSF48371">
    <property type="entry name" value="ARM repeat"/>
    <property type="match status" value="1"/>
</dbReference>
<evidence type="ECO:0000313" key="4">
    <source>
        <dbReference type="EMBL" id="KFE56927.1"/>
    </source>
</evidence>
<dbReference type="RefSeq" id="WP_032627329.1">
    <property type="nucleotide sequence ID" value="NZ_JPQU01000023.1"/>
</dbReference>
<evidence type="ECO:0000313" key="5">
    <source>
        <dbReference type="Proteomes" id="UP000028631"/>
    </source>
</evidence>
<reference evidence="4 5" key="1">
    <citation type="submission" date="2014-07" db="EMBL/GenBank/DDBJ databases">
        <title>Draft Genome Sequences of Environmental Pseudomonas syringae strains.</title>
        <authorList>
            <person name="Baltrus D.A."/>
            <person name="Berge O."/>
            <person name="Morris C."/>
        </authorList>
    </citation>
    <scope>NUCLEOTIDE SEQUENCE [LARGE SCALE GENOMIC DNA]</scope>
    <source>
        <strain evidence="4 5">GAW0119</strain>
    </source>
</reference>
<dbReference type="Gene3D" id="1.25.40.10">
    <property type="entry name" value="Tetratricopeptide repeat domain"/>
    <property type="match status" value="1"/>
</dbReference>
<keyword evidence="1" id="KW-0677">Repeat</keyword>
<dbReference type="PANTHER" id="PTHR45586">
    <property type="entry name" value="TPR REPEAT-CONTAINING PROTEIN PA4667"/>
    <property type="match status" value="1"/>
</dbReference>
<evidence type="ECO:0000256" key="1">
    <source>
        <dbReference type="ARBA" id="ARBA00022737"/>
    </source>
</evidence>
<name>A0A085VNB4_PSESX</name>
<keyword evidence="2" id="KW-0802">TPR repeat</keyword>
<dbReference type="Proteomes" id="UP000028631">
    <property type="component" value="Unassembled WGS sequence"/>
</dbReference>
<dbReference type="PANTHER" id="PTHR45586:SF1">
    <property type="entry name" value="LIPOPOLYSACCHARIDE ASSEMBLY PROTEIN B"/>
    <property type="match status" value="1"/>
</dbReference>
<dbReference type="PATRIC" id="fig|317.175.peg.1462"/>
<comment type="caution">
    <text evidence="4">The sequence shown here is derived from an EMBL/GenBank/DDBJ whole genome shotgun (WGS) entry which is preliminary data.</text>
</comment>